<dbReference type="eggNOG" id="COG1252">
    <property type="taxonomic scope" value="Bacteria"/>
</dbReference>
<evidence type="ECO:0000313" key="2">
    <source>
        <dbReference type="Proteomes" id="UP000006242"/>
    </source>
</evidence>
<dbReference type="EMBL" id="AFNV02000003">
    <property type="protein sequence ID" value="ERJ20309.1"/>
    <property type="molecule type" value="Genomic_DNA"/>
</dbReference>
<protein>
    <submittedName>
        <fullName evidence="1">NADH DEHYDROGENASE protein</fullName>
        <ecNumber evidence="1">1.6.99.3</ecNumber>
    </submittedName>
</protein>
<dbReference type="Proteomes" id="UP000006242">
    <property type="component" value="Unassembled WGS sequence"/>
</dbReference>
<reference evidence="1 2" key="1">
    <citation type="journal article" date="2011" name="J. Bacteriol.">
        <title>Genome sequence of Salinisphaera shabanensis, a gammaproteobacterium from the harsh, variable environment of the brine-seawater interface of the Shaban Deep in the Red Sea.</title>
        <authorList>
            <person name="Antunes A."/>
            <person name="Alam I."/>
            <person name="Bajic V.B."/>
            <person name="Stingl U."/>
        </authorList>
    </citation>
    <scope>NUCLEOTIDE SEQUENCE [LARGE SCALE GENOMIC DNA]</scope>
    <source>
        <strain evidence="1 2">E1L3A</strain>
    </source>
</reference>
<accession>U2FWP0</accession>
<dbReference type="STRING" id="1033802.SSPSH_000419"/>
<keyword evidence="2" id="KW-1185">Reference proteome</keyword>
<dbReference type="EC" id="1.6.99.3" evidence="1"/>
<dbReference type="RefSeq" id="WP_006914420.1">
    <property type="nucleotide sequence ID" value="NZ_AFNV02000003.1"/>
</dbReference>
<gene>
    <name evidence="1" type="primary">ndh</name>
    <name evidence="1" type="ORF">SSPSH_000419</name>
</gene>
<organism evidence="1 2">
    <name type="scientific">Salinisphaera shabanensis E1L3A</name>
    <dbReference type="NCBI Taxonomy" id="1033802"/>
    <lineage>
        <taxon>Bacteria</taxon>
        <taxon>Pseudomonadati</taxon>
        <taxon>Pseudomonadota</taxon>
        <taxon>Gammaproteobacteria</taxon>
        <taxon>Salinisphaerales</taxon>
        <taxon>Salinisphaeraceae</taxon>
        <taxon>Salinisphaera</taxon>
    </lineage>
</organism>
<reference evidence="1 2" key="2">
    <citation type="journal article" date="2013" name="PLoS ONE">
        <title>INDIGO - INtegrated Data Warehouse of MIcrobial GenOmes with Examples from the Red Sea Extremophiles.</title>
        <authorList>
            <person name="Alam I."/>
            <person name="Antunes A."/>
            <person name="Kamau A.A."/>
            <person name="Ba Alawi W."/>
            <person name="Kalkatawi M."/>
            <person name="Stingl U."/>
            <person name="Bajic V.B."/>
        </authorList>
    </citation>
    <scope>NUCLEOTIDE SEQUENCE [LARGE SCALE GENOMIC DNA]</scope>
    <source>
        <strain evidence="1 2">E1L3A</strain>
    </source>
</reference>
<name>U2FWP0_9GAMM</name>
<dbReference type="Gene3D" id="3.50.50.100">
    <property type="match status" value="1"/>
</dbReference>
<keyword evidence="1" id="KW-0560">Oxidoreductase</keyword>
<dbReference type="AlphaFoldDB" id="U2FWP0"/>
<sequence>MTTGGKHACVRNKQWSEYALRTHRRIFHAFETAELTSDASEREPWLNFGVVGAGPSGVELVGLSSSWRNHRG</sequence>
<dbReference type="GO" id="GO:0016491">
    <property type="term" value="F:oxidoreductase activity"/>
    <property type="evidence" value="ECO:0007669"/>
    <property type="project" value="UniProtKB-KW"/>
</dbReference>
<proteinExistence type="predicted"/>
<comment type="caution">
    <text evidence="1">The sequence shown here is derived from an EMBL/GenBank/DDBJ whole genome shotgun (WGS) entry which is preliminary data.</text>
</comment>
<evidence type="ECO:0000313" key="1">
    <source>
        <dbReference type="EMBL" id="ERJ20309.1"/>
    </source>
</evidence>